<evidence type="ECO:0000313" key="1">
    <source>
        <dbReference type="EMBL" id="KAJ2973042.1"/>
    </source>
</evidence>
<evidence type="ECO:0000313" key="2">
    <source>
        <dbReference type="Proteomes" id="UP001143910"/>
    </source>
</evidence>
<proteinExistence type="predicted"/>
<organism evidence="1 2">
    <name type="scientific">Zarea fungicola</name>
    <dbReference type="NCBI Taxonomy" id="93591"/>
    <lineage>
        <taxon>Eukaryota</taxon>
        <taxon>Fungi</taxon>
        <taxon>Dikarya</taxon>
        <taxon>Ascomycota</taxon>
        <taxon>Pezizomycotina</taxon>
        <taxon>Sordariomycetes</taxon>
        <taxon>Hypocreomycetidae</taxon>
        <taxon>Hypocreales</taxon>
        <taxon>Cordycipitaceae</taxon>
        <taxon>Zarea</taxon>
    </lineage>
</organism>
<gene>
    <name evidence="1" type="ORF">NQ176_g6828</name>
</gene>
<name>A0ACC1N1A6_9HYPO</name>
<accession>A0ACC1N1A6</accession>
<reference evidence="1" key="1">
    <citation type="submission" date="2022-08" db="EMBL/GenBank/DDBJ databases">
        <title>Genome Sequence of Lecanicillium fungicola.</title>
        <authorList>
            <person name="Buettner E."/>
        </authorList>
    </citation>
    <scope>NUCLEOTIDE SEQUENCE</scope>
    <source>
        <strain evidence="1">Babe33</strain>
    </source>
</reference>
<keyword evidence="2" id="KW-1185">Reference proteome</keyword>
<dbReference type="EMBL" id="JANJQO010001038">
    <property type="protein sequence ID" value="KAJ2973042.1"/>
    <property type="molecule type" value="Genomic_DNA"/>
</dbReference>
<sequence>MRWQLAAYFLTGAVLETAHAQRPSSQSICDYYATKRYGANNVTTQLLLMQSIVALAYAGGSELSNAPNGSTGIFNHGSLDGRDVYLRPWFDGSKPTTNLNDQPVGVDWLDGGGTQPLIDFITGKVNAVTLTNSTNQK</sequence>
<protein>
    <submittedName>
        <fullName evidence="1">Uncharacterized protein</fullName>
    </submittedName>
</protein>
<dbReference type="Proteomes" id="UP001143910">
    <property type="component" value="Unassembled WGS sequence"/>
</dbReference>
<comment type="caution">
    <text evidence="1">The sequence shown here is derived from an EMBL/GenBank/DDBJ whole genome shotgun (WGS) entry which is preliminary data.</text>
</comment>